<keyword evidence="3" id="KW-0677">Repeat</keyword>
<name>A0A9R0X4J2_TRITD</name>
<keyword evidence="2" id="KW-0479">Metal-binding</keyword>
<dbReference type="GO" id="GO:0005509">
    <property type="term" value="F:calcium ion binding"/>
    <property type="evidence" value="ECO:0007669"/>
    <property type="project" value="InterPro"/>
</dbReference>
<reference evidence="7 8" key="1">
    <citation type="submission" date="2017-09" db="EMBL/GenBank/DDBJ databases">
        <authorList>
            <consortium name="International Durum Wheat Genome Sequencing Consortium (IDWGSC)"/>
            <person name="Milanesi L."/>
        </authorList>
    </citation>
    <scope>NUCLEOTIDE SEQUENCE [LARGE SCALE GENOMIC DNA]</scope>
    <source>
        <strain evidence="8">cv. Svevo</strain>
    </source>
</reference>
<feature type="compositionally biased region" description="Polar residues" evidence="5">
    <location>
        <begin position="68"/>
        <end position="86"/>
    </location>
</feature>
<dbReference type="Gramene" id="TRITD5Bv1G084730.1">
    <property type="protein sequence ID" value="TRITD5Bv1G084730.1"/>
    <property type="gene ID" value="TRITD5Bv1G084730"/>
</dbReference>
<evidence type="ECO:0000313" key="8">
    <source>
        <dbReference type="Proteomes" id="UP000324705"/>
    </source>
</evidence>
<accession>A0A9R0X4J2</accession>
<feature type="compositionally biased region" description="Low complexity" evidence="5">
    <location>
        <begin position="89"/>
        <end position="102"/>
    </location>
</feature>
<dbReference type="InterPro" id="IPR018247">
    <property type="entry name" value="EF_Hand_1_Ca_BS"/>
</dbReference>
<dbReference type="CDD" id="cd00051">
    <property type="entry name" value="EFh"/>
    <property type="match status" value="1"/>
</dbReference>
<dbReference type="FunFam" id="1.10.238.10:FF:000089">
    <property type="entry name" value="calmodulin-like protein 3"/>
    <property type="match status" value="1"/>
</dbReference>
<organism evidence="7 8">
    <name type="scientific">Triticum turgidum subsp. durum</name>
    <name type="common">Durum wheat</name>
    <name type="synonym">Triticum durum</name>
    <dbReference type="NCBI Taxonomy" id="4567"/>
    <lineage>
        <taxon>Eukaryota</taxon>
        <taxon>Viridiplantae</taxon>
        <taxon>Streptophyta</taxon>
        <taxon>Embryophyta</taxon>
        <taxon>Tracheophyta</taxon>
        <taxon>Spermatophyta</taxon>
        <taxon>Magnoliopsida</taxon>
        <taxon>Liliopsida</taxon>
        <taxon>Poales</taxon>
        <taxon>Poaceae</taxon>
        <taxon>BOP clade</taxon>
        <taxon>Pooideae</taxon>
        <taxon>Triticodae</taxon>
        <taxon>Triticeae</taxon>
        <taxon>Triticinae</taxon>
        <taxon>Triticum</taxon>
    </lineage>
</organism>
<dbReference type="InterPro" id="IPR002048">
    <property type="entry name" value="EF_hand_dom"/>
</dbReference>
<dbReference type="PANTHER" id="PTHR10891">
    <property type="entry name" value="EF-HAND CALCIUM-BINDING DOMAIN CONTAINING PROTEIN"/>
    <property type="match status" value="1"/>
</dbReference>
<evidence type="ECO:0000256" key="1">
    <source>
        <dbReference type="ARBA" id="ARBA00003291"/>
    </source>
</evidence>
<dbReference type="PROSITE" id="PS00018">
    <property type="entry name" value="EF_HAND_1"/>
    <property type="match status" value="2"/>
</dbReference>
<dbReference type="SMART" id="SM00054">
    <property type="entry name" value="EFh"/>
    <property type="match status" value="2"/>
</dbReference>
<dbReference type="PROSITE" id="PS50222">
    <property type="entry name" value="EF_HAND_2"/>
    <property type="match status" value="2"/>
</dbReference>
<evidence type="ECO:0000256" key="4">
    <source>
        <dbReference type="ARBA" id="ARBA00022837"/>
    </source>
</evidence>
<dbReference type="InterPro" id="IPR011992">
    <property type="entry name" value="EF-hand-dom_pair"/>
</dbReference>
<feature type="domain" description="EF-hand" evidence="6">
    <location>
        <begin position="190"/>
        <end position="223"/>
    </location>
</feature>
<keyword evidence="8" id="KW-1185">Reference proteome</keyword>
<feature type="region of interest" description="Disordered" evidence="5">
    <location>
        <begin position="41"/>
        <end position="104"/>
    </location>
</feature>
<sequence length="223" mass="23664">MTLIILPRPSTLPQLRHHPRLPLSLLLSTLSRDTYEPRTAMKFFGSSTSKKENKGKKRSKRSGNGGSFASTASPSASDDQSVTTPRSVLPSSSGLAAPSGSGTTKKPALVAVTRLELEVALRTVVSTEEELAAMLAEAEAGLALEGIVAAEVADEGELRDTFAVFDADGDGRISAKELRAVLASLGDERCSVEDCRRMIGGVDTDGDGFVCFNEFTRMMMLAP</sequence>
<feature type="domain" description="EF-hand" evidence="6">
    <location>
        <begin position="153"/>
        <end position="188"/>
    </location>
</feature>
<dbReference type="InterPro" id="IPR039647">
    <property type="entry name" value="EF_hand_pair_protein_CML-like"/>
</dbReference>
<evidence type="ECO:0000256" key="3">
    <source>
        <dbReference type="ARBA" id="ARBA00022737"/>
    </source>
</evidence>
<dbReference type="SUPFAM" id="SSF47473">
    <property type="entry name" value="EF-hand"/>
    <property type="match status" value="1"/>
</dbReference>
<dbReference type="Proteomes" id="UP000324705">
    <property type="component" value="Chromosome 5B"/>
</dbReference>
<evidence type="ECO:0000256" key="5">
    <source>
        <dbReference type="SAM" id="MobiDB-lite"/>
    </source>
</evidence>
<dbReference type="Gene3D" id="1.10.238.10">
    <property type="entry name" value="EF-hand"/>
    <property type="match status" value="1"/>
</dbReference>
<protein>
    <recommendedName>
        <fullName evidence="6">EF-hand domain-containing protein</fullName>
    </recommendedName>
</protein>
<gene>
    <name evidence="7" type="ORF">TRITD_5Bv1G084730</name>
</gene>
<dbReference type="EMBL" id="LT934120">
    <property type="protein sequence ID" value="VAI29910.1"/>
    <property type="molecule type" value="Genomic_DNA"/>
</dbReference>
<evidence type="ECO:0000256" key="2">
    <source>
        <dbReference type="ARBA" id="ARBA00022723"/>
    </source>
</evidence>
<dbReference type="Pfam" id="PF13499">
    <property type="entry name" value="EF-hand_7"/>
    <property type="match status" value="1"/>
</dbReference>
<dbReference type="OMA" id="CMRMIAT"/>
<comment type="function">
    <text evidence="1">Potential calcium sensor.</text>
</comment>
<evidence type="ECO:0000259" key="6">
    <source>
        <dbReference type="PROSITE" id="PS50222"/>
    </source>
</evidence>
<proteinExistence type="predicted"/>
<dbReference type="AlphaFoldDB" id="A0A9R0X4J2"/>
<keyword evidence="4" id="KW-0106">Calcium</keyword>
<evidence type="ECO:0000313" key="7">
    <source>
        <dbReference type="EMBL" id="VAI29910.1"/>
    </source>
</evidence>